<gene>
    <name evidence="2" type="ORF">HCG48_11405</name>
</gene>
<keyword evidence="1" id="KW-1133">Transmembrane helix</keyword>
<dbReference type="InterPro" id="IPR033456">
    <property type="entry name" value="DUF5132"/>
</dbReference>
<accession>A0A6H1TWY5</accession>
<dbReference type="Proteomes" id="UP000500857">
    <property type="component" value="Chromosome"/>
</dbReference>
<dbReference type="AlphaFoldDB" id="A0A6H1TWY5"/>
<protein>
    <submittedName>
        <fullName evidence="2">DUF5132 domain-containing protein</fullName>
    </submittedName>
</protein>
<evidence type="ECO:0000313" key="2">
    <source>
        <dbReference type="EMBL" id="QIZ71104.1"/>
    </source>
</evidence>
<dbReference type="Pfam" id="PF17195">
    <property type="entry name" value="DUF5132"/>
    <property type="match status" value="1"/>
</dbReference>
<evidence type="ECO:0000256" key="1">
    <source>
        <dbReference type="SAM" id="Phobius"/>
    </source>
</evidence>
<organism evidence="2 3">
    <name type="scientific">Oxynema aestuarii AP17</name>
    <dbReference type="NCBI Taxonomy" id="2064643"/>
    <lineage>
        <taxon>Bacteria</taxon>
        <taxon>Bacillati</taxon>
        <taxon>Cyanobacteriota</taxon>
        <taxon>Cyanophyceae</taxon>
        <taxon>Oscillatoriophycideae</taxon>
        <taxon>Oscillatoriales</taxon>
        <taxon>Oscillatoriaceae</taxon>
        <taxon>Oxynema</taxon>
        <taxon>Oxynema aestuarii</taxon>
    </lineage>
</organism>
<keyword evidence="1" id="KW-0472">Membrane</keyword>
<dbReference type="KEGG" id="oxy:HCG48_11405"/>
<dbReference type="EMBL" id="CP051167">
    <property type="protein sequence ID" value="QIZ71104.1"/>
    <property type="molecule type" value="Genomic_DNA"/>
</dbReference>
<reference evidence="2 3" key="1">
    <citation type="submission" date="2020-04" db="EMBL/GenBank/DDBJ databases">
        <authorList>
            <person name="Basu S."/>
            <person name="Maruthanayagam V."/>
            <person name="Chakraborty S."/>
            <person name="Pramanik A."/>
            <person name="Mukherjee J."/>
            <person name="Brink B."/>
        </authorList>
    </citation>
    <scope>NUCLEOTIDE SEQUENCE [LARGE SCALE GENOMIC DNA]</scope>
    <source>
        <strain evidence="2 3">AP17</strain>
    </source>
</reference>
<keyword evidence="3" id="KW-1185">Reference proteome</keyword>
<proteinExistence type="predicted"/>
<evidence type="ECO:0000313" key="3">
    <source>
        <dbReference type="Proteomes" id="UP000500857"/>
    </source>
</evidence>
<name>A0A6H1TWY5_9CYAN</name>
<sequence>MSFDLKDLVGDFVEEFGLPGVAIGVGAIVLAPVLGPPLAKLGKPAAKLAIKTGLVVYDKGKTLWSEAGEALEDLVAETRAELAEVQAKKALAPVESPPEAL</sequence>
<keyword evidence="1" id="KW-0812">Transmembrane</keyword>
<feature type="transmembrane region" description="Helical" evidence="1">
    <location>
        <begin position="20"/>
        <end position="39"/>
    </location>
</feature>
<dbReference type="RefSeq" id="WP_168569259.1">
    <property type="nucleotide sequence ID" value="NZ_CP051167.1"/>
</dbReference>